<evidence type="ECO:0000313" key="3">
    <source>
        <dbReference type="Proteomes" id="UP001144096"/>
    </source>
</evidence>
<dbReference type="EMBL" id="JAMXQV010000009">
    <property type="protein sequence ID" value="MCR6485059.1"/>
    <property type="molecule type" value="Genomic_DNA"/>
</dbReference>
<sequence length="686" mass="72411">MAGFRGFTFTTGHEVVPGTVPAWALVFREGVHDSELCTIGSDAYVGSVSASLPVGLTGGSYEIVVEGMTAEDYRKISLPAGTPLDASLHLWWKDAPTGVLGGLAKFTGLDNPLSATTPEPPKGSLVAELRVDRLSRRPGSRRMDVVVKGRERVVARLAEHHVEGRCFGAPKPAPGGADPGSKPGDQGKNGLEVAVGKIAEGIVSVRGYELRAAQPTPDVRNYAAVPAGTALEALHELSTQAQAALGLYSQEIAVIRDGILHLGEWTKSGTIPRLDVDRPMDDESGLLALERGADLPRDARLPPGLFGPRPPRRTVAVTALGRPDLKPGDRISPVLPPEDFEVTEPPSIGATLLTTLPNLPVGVADPDADASVCRIIEVRHEISREKGFLTTIRAVVLASEEDDGWDHVTPGTAKEAKRARQAGVPFADSAHGAASTIGNVVADLTGRVFGATRSRPAVVHDHAVSPDTPRHTSEVWHSDAAPDGLPGAAQRTKITADAHAELTQVPYVTPFAWGSYGLVLPRYPGTRVVLANVGGSSADFVDVGALWPQDAGPQARPGDYWLALPVEVDEREHLRDPDRQTPNDGPATHDLVDGDGTRVIETARFVLRVTDQLTQVPGRPVPDDDLGAGTVLIESRAGDGAARIVLKGDGSVSITAKSITFEAEDTINLAAKDVRVQLDGGTMDVS</sequence>
<feature type="region of interest" description="Disordered" evidence="1">
    <location>
        <begin position="165"/>
        <end position="189"/>
    </location>
</feature>
<accession>A0A9X2NE67</accession>
<feature type="compositionally biased region" description="Low complexity" evidence="1">
    <location>
        <begin position="168"/>
        <end position="184"/>
    </location>
</feature>
<dbReference type="AlphaFoldDB" id="A0A9X2NE67"/>
<name>A0A9X2NE67_9PSEU</name>
<feature type="compositionally biased region" description="Basic and acidic residues" evidence="1">
    <location>
        <begin position="460"/>
        <end position="477"/>
    </location>
</feature>
<reference evidence="2" key="1">
    <citation type="submission" date="2022-06" db="EMBL/GenBank/DDBJ databases">
        <title>Amycolatopsis iheyaensis sp. nov., a new species of the genus Amycolatopsis isolated from soil in Iheya island, Japan.</title>
        <authorList>
            <person name="Ngamcharungchit C."/>
            <person name="Kanto H."/>
            <person name="Take A."/>
            <person name="Intra B."/>
            <person name="Matsumoto A."/>
            <person name="Panbangred W."/>
            <person name="Inahashi Y."/>
        </authorList>
    </citation>
    <scope>NUCLEOTIDE SEQUENCE</scope>
    <source>
        <strain evidence="2">OK19-0408</strain>
    </source>
</reference>
<comment type="caution">
    <text evidence="2">The sequence shown here is derived from an EMBL/GenBank/DDBJ whole genome shotgun (WGS) entry which is preliminary data.</text>
</comment>
<protein>
    <submittedName>
        <fullName evidence="2">Uncharacterized protein</fullName>
    </submittedName>
</protein>
<dbReference type="Proteomes" id="UP001144096">
    <property type="component" value="Unassembled WGS sequence"/>
</dbReference>
<proteinExistence type="predicted"/>
<organism evidence="2 3">
    <name type="scientific">Amycolatopsis iheyensis</name>
    <dbReference type="NCBI Taxonomy" id="2945988"/>
    <lineage>
        <taxon>Bacteria</taxon>
        <taxon>Bacillati</taxon>
        <taxon>Actinomycetota</taxon>
        <taxon>Actinomycetes</taxon>
        <taxon>Pseudonocardiales</taxon>
        <taxon>Pseudonocardiaceae</taxon>
        <taxon>Amycolatopsis</taxon>
    </lineage>
</organism>
<feature type="region of interest" description="Disordered" evidence="1">
    <location>
        <begin position="460"/>
        <end position="487"/>
    </location>
</feature>
<dbReference type="RefSeq" id="WP_257921673.1">
    <property type="nucleotide sequence ID" value="NZ_JAMXQV010000009.1"/>
</dbReference>
<evidence type="ECO:0000313" key="2">
    <source>
        <dbReference type="EMBL" id="MCR6485059.1"/>
    </source>
</evidence>
<gene>
    <name evidence="2" type="ORF">M8542_19715</name>
</gene>
<keyword evidence="3" id="KW-1185">Reference proteome</keyword>
<evidence type="ECO:0000256" key="1">
    <source>
        <dbReference type="SAM" id="MobiDB-lite"/>
    </source>
</evidence>